<gene>
    <name evidence="3" type="ORF">HNQ72_002120</name>
</gene>
<accession>A0A7W9Y5D7</accession>
<dbReference type="PROSITE" id="PS51186">
    <property type="entry name" value="GNAT"/>
    <property type="match status" value="1"/>
</dbReference>
<reference evidence="3 4" key="1">
    <citation type="submission" date="2020-08" db="EMBL/GenBank/DDBJ databases">
        <title>Genomic Encyclopedia of Type Strains, Phase IV (KMG-IV): sequencing the most valuable type-strain genomes for metagenomic binning, comparative biology and taxonomic classification.</title>
        <authorList>
            <person name="Goeker M."/>
        </authorList>
    </citation>
    <scope>NUCLEOTIDE SEQUENCE [LARGE SCALE GENOMIC DNA]</scope>
    <source>
        <strain evidence="3 4">DSM 100734</strain>
    </source>
</reference>
<dbReference type="CDD" id="cd04301">
    <property type="entry name" value="NAT_SF"/>
    <property type="match status" value="1"/>
</dbReference>
<sequence>MSVRSLPYAIEDRPACLAVFDSNTPHFFAPEERPQYSEFLQSLVLKRPYLVLRQGDEVVGCGGLKVIAQENTAFLSWGMVARHYHGKGIGRFLAEARLDLARSIREVETITLNTSQHTRGFYEKLGFTTTKVTPNGYAPGLDRWDMILQVK</sequence>
<evidence type="ECO:0000313" key="4">
    <source>
        <dbReference type="Proteomes" id="UP000547879"/>
    </source>
</evidence>
<evidence type="ECO:0000256" key="1">
    <source>
        <dbReference type="ARBA" id="ARBA00022679"/>
    </source>
</evidence>
<dbReference type="SUPFAM" id="SSF55729">
    <property type="entry name" value="Acyl-CoA N-acyltransferases (Nat)"/>
    <property type="match status" value="1"/>
</dbReference>
<dbReference type="PANTHER" id="PTHR13947:SF37">
    <property type="entry name" value="LD18367P"/>
    <property type="match status" value="1"/>
</dbReference>
<feature type="domain" description="N-acetyltransferase" evidence="2">
    <location>
        <begin position="1"/>
        <end position="151"/>
    </location>
</feature>
<dbReference type="GO" id="GO:0008080">
    <property type="term" value="F:N-acetyltransferase activity"/>
    <property type="evidence" value="ECO:0007669"/>
    <property type="project" value="InterPro"/>
</dbReference>
<dbReference type="InterPro" id="IPR016181">
    <property type="entry name" value="Acyl_CoA_acyltransferase"/>
</dbReference>
<dbReference type="PANTHER" id="PTHR13947">
    <property type="entry name" value="GNAT FAMILY N-ACETYLTRANSFERASE"/>
    <property type="match status" value="1"/>
</dbReference>
<comment type="caution">
    <text evidence="3">The sequence shown here is derived from an EMBL/GenBank/DDBJ whole genome shotgun (WGS) entry which is preliminary data.</text>
</comment>
<protein>
    <submittedName>
        <fullName evidence="3">GNAT superfamily N-acetyltransferase</fullName>
    </submittedName>
</protein>
<evidence type="ECO:0000313" key="3">
    <source>
        <dbReference type="EMBL" id="MBB6162302.1"/>
    </source>
</evidence>
<dbReference type="InterPro" id="IPR000182">
    <property type="entry name" value="GNAT_dom"/>
</dbReference>
<keyword evidence="4" id="KW-1185">Reference proteome</keyword>
<organism evidence="3 4">
    <name type="scientific">Rhizobium wenxiniae</name>
    <dbReference type="NCBI Taxonomy" id="1737357"/>
    <lineage>
        <taxon>Bacteria</taxon>
        <taxon>Pseudomonadati</taxon>
        <taxon>Pseudomonadota</taxon>
        <taxon>Alphaproteobacteria</taxon>
        <taxon>Hyphomicrobiales</taxon>
        <taxon>Rhizobiaceae</taxon>
        <taxon>Rhizobium/Agrobacterium group</taxon>
        <taxon>Rhizobium</taxon>
    </lineage>
</organism>
<dbReference type="EMBL" id="JACHEG010000002">
    <property type="protein sequence ID" value="MBB6162302.1"/>
    <property type="molecule type" value="Genomic_DNA"/>
</dbReference>
<dbReference type="Pfam" id="PF00583">
    <property type="entry name" value="Acetyltransf_1"/>
    <property type="match status" value="1"/>
</dbReference>
<evidence type="ECO:0000259" key="2">
    <source>
        <dbReference type="PROSITE" id="PS51186"/>
    </source>
</evidence>
<dbReference type="Proteomes" id="UP000547879">
    <property type="component" value="Unassembled WGS sequence"/>
</dbReference>
<dbReference type="RefSeq" id="WP_210319561.1">
    <property type="nucleotide sequence ID" value="NZ_BMHW01000002.1"/>
</dbReference>
<name>A0A7W9Y5D7_9HYPH</name>
<dbReference type="InterPro" id="IPR050769">
    <property type="entry name" value="NAT_camello-type"/>
</dbReference>
<keyword evidence="1 3" id="KW-0808">Transferase</keyword>
<proteinExistence type="predicted"/>
<dbReference type="AlphaFoldDB" id="A0A7W9Y5D7"/>
<dbReference type="Gene3D" id="3.40.630.30">
    <property type="match status" value="1"/>
</dbReference>